<name>A0ABX5SDZ5_9BURK</name>
<feature type="chain" id="PRO_5045580017" description="Lipoprotein" evidence="2">
    <location>
        <begin position="30"/>
        <end position="185"/>
    </location>
</feature>
<feature type="compositionally biased region" description="Gly residues" evidence="1">
    <location>
        <begin position="38"/>
        <end position="48"/>
    </location>
</feature>
<evidence type="ECO:0000256" key="2">
    <source>
        <dbReference type="SAM" id="SignalP"/>
    </source>
</evidence>
<sequence length="185" mass="18810">MESKITRSGKTPMAHCACWAVALLCLAVAGCSTMGKSGTSGGSNGGTTGSSRDMQQRPMQDGLPDVWQDGATQGNSAMLDEQGTMRSVPVAADVRAGSHPNWRATVLAIEPLSRQEAGMGIGLGGSPAAAAVGGTVAGLGTAGNTVYRVTLRGQDGRSHHVIVENPPVYQAGDQVTFADGAIKSE</sequence>
<keyword evidence="4" id="KW-1185">Reference proteome</keyword>
<evidence type="ECO:0000313" key="3">
    <source>
        <dbReference type="EMBL" id="QBQ38611.1"/>
    </source>
</evidence>
<organism evidence="3 4">
    <name type="scientific">Pseudoduganella plicata</name>
    <dbReference type="NCBI Taxonomy" id="321984"/>
    <lineage>
        <taxon>Bacteria</taxon>
        <taxon>Pseudomonadati</taxon>
        <taxon>Pseudomonadota</taxon>
        <taxon>Betaproteobacteria</taxon>
        <taxon>Burkholderiales</taxon>
        <taxon>Oxalobacteraceae</taxon>
        <taxon>Telluria group</taxon>
        <taxon>Pseudoduganella</taxon>
    </lineage>
</organism>
<keyword evidence="2" id="KW-0732">Signal</keyword>
<gene>
    <name evidence="3" type="ORF">E1742_22385</name>
</gene>
<dbReference type="RefSeq" id="WP_134387310.1">
    <property type="nucleotide sequence ID" value="NZ_BMWW01000002.1"/>
</dbReference>
<evidence type="ECO:0000256" key="1">
    <source>
        <dbReference type="SAM" id="MobiDB-lite"/>
    </source>
</evidence>
<reference evidence="3 4" key="1">
    <citation type="submission" date="2019-03" db="EMBL/GenBank/DDBJ databases">
        <title>Draft Genome Sequences of Six Type Strains of the Genus Massilia.</title>
        <authorList>
            <person name="Miess H."/>
            <person name="Frediansyhah A."/>
            <person name="Gross H."/>
        </authorList>
    </citation>
    <scope>NUCLEOTIDE SEQUENCE [LARGE SCALE GENOMIC DNA]</scope>
    <source>
        <strain evidence="3 4">DSM 17505</strain>
    </source>
</reference>
<proteinExistence type="predicted"/>
<dbReference type="EMBL" id="CP038026">
    <property type="protein sequence ID" value="QBQ38611.1"/>
    <property type="molecule type" value="Genomic_DNA"/>
</dbReference>
<feature type="signal peptide" evidence="2">
    <location>
        <begin position="1"/>
        <end position="29"/>
    </location>
</feature>
<protein>
    <recommendedName>
        <fullName evidence="5">Lipoprotein</fullName>
    </recommendedName>
</protein>
<accession>A0ABX5SDZ5</accession>
<evidence type="ECO:0000313" key="4">
    <source>
        <dbReference type="Proteomes" id="UP000294359"/>
    </source>
</evidence>
<feature type="region of interest" description="Disordered" evidence="1">
    <location>
        <begin position="35"/>
        <end position="73"/>
    </location>
</feature>
<evidence type="ECO:0008006" key="5">
    <source>
        <dbReference type="Google" id="ProtNLM"/>
    </source>
</evidence>
<dbReference type="PROSITE" id="PS51257">
    <property type="entry name" value="PROKAR_LIPOPROTEIN"/>
    <property type="match status" value="1"/>
</dbReference>
<dbReference type="Proteomes" id="UP000294359">
    <property type="component" value="Chromosome"/>
</dbReference>